<evidence type="ECO:0000313" key="4">
    <source>
        <dbReference type="Proteomes" id="UP000525078"/>
    </source>
</evidence>
<dbReference type="Gene3D" id="2.60.210.10">
    <property type="entry name" value="Apoptosis, Tumor Necrosis Factor Receptor Associated Protein 2, Chain A"/>
    <property type="match status" value="4"/>
</dbReference>
<evidence type="ECO:0000256" key="1">
    <source>
        <dbReference type="SAM" id="MobiDB-lite"/>
    </source>
</evidence>
<gene>
    <name evidence="3" type="ORF">F8388_020082</name>
</gene>
<feature type="domain" description="MATH" evidence="2">
    <location>
        <begin position="479"/>
        <end position="611"/>
    </location>
</feature>
<dbReference type="SMART" id="SM00061">
    <property type="entry name" value="MATH"/>
    <property type="match status" value="4"/>
</dbReference>
<dbReference type="PANTHER" id="PTHR46162:SF9">
    <property type="entry name" value="MATH DOMAIN-CONTAINING PROTEIN"/>
    <property type="match status" value="1"/>
</dbReference>
<dbReference type="PANTHER" id="PTHR46162">
    <property type="entry name" value="TRAF-LIKE FAMILY PROTEIN"/>
    <property type="match status" value="1"/>
</dbReference>
<feature type="compositionally biased region" description="Pro residues" evidence="1">
    <location>
        <begin position="51"/>
        <end position="63"/>
    </location>
</feature>
<sequence>MASSPWSLKPRISNRKTETDTSSSSTSLPPLPPNNIHLSQYYDSGFHTAPSSPPPEPPPPPPTTTTFSADFSSQTGTLIQLSSPPSPLTTKPSSPLTTVLHERDALPSHNLLKIKSFSTLAKSSIEKLSNDFEAGGYKWNFCIYPNGDKSKDGEDYISVYLEILETITLPAGWEVNAIFNFFLFDHIRDKYVGTQDASVRRFHCMKKQWGVVKFIDLETFNDPYNGYLVNDTCSFGIEVFIVKTRSKAECLTLIDNPVTHKASWSFSAVTKGTRKLLETPFVVGGDYKWRLLFYPSGYQIEGNKINNITSVFLNVDTSTLSAGTKLLVHFTFRLEDKKNGKHFERSDTKLFGSAARGFREFISETKFRDPENGLLVNDECLIRVEYEVLGVVTQEYEASTSPPPISSQDHFQDDDSGFQTAPSSPTPEPAIPPPNSSTFPVDVSPQSGTSTQISPPPPTQTIKPSSSLPALLHERDALPSHHLLKIKSFSTLLKSPIEKFSNDFKAGGYEWNFTIYPNGDKNKDGENYISVYLEIVETSNLPAGWEVNAIFNFFIFDHIRDKYVGLQDTTVKRFHFMKTQWGVVKFIDLETFNNPCNGYLVNDTCGFGVEVFVVKTTSKAQCFSLINKPVTYQVGWVFSNVIKTTVERYITEYSVFGDYKWRLLFFPKGYQVEGNKINNIISIFLDVDNSTLSAGSKLLVHFTIRLEDKKKNSNHFERSDTTALGSGARGFRNFMSETKFKDPENGFVVDDKCHIIVEFEVLGVVTLE</sequence>
<protein>
    <recommendedName>
        <fullName evidence="2">MATH domain-containing protein</fullName>
    </recommendedName>
</protein>
<dbReference type="Proteomes" id="UP000525078">
    <property type="component" value="Unassembled WGS sequence"/>
</dbReference>
<dbReference type="InterPro" id="IPR008974">
    <property type="entry name" value="TRAF-like"/>
</dbReference>
<dbReference type="CDD" id="cd00121">
    <property type="entry name" value="MATH"/>
    <property type="match status" value="4"/>
</dbReference>
<dbReference type="InterPro" id="IPR002083">
    <property type="entry name" value="MATH/TRAF_dom"/>
</dbReference>
<evidence type="ECO:0000313" key="3">
    <source>
        <dbReference type="EMBL" id="KAF4366720.1"/>
    </source>
</evidence>
<organism evidence="3 4">
    <name type="scientific">Cannabis sativa</name>
    <name type="common">Hemp</name>
    <name type="synonym">Marijuana</name>
    <dbReference type="NCBI Taxonomy" id="3483"/>
    <lineage>
        <taxon>Eukaryota</taxon>
        <taxon>Viridiplantae</taxon>
        <taxon>Streptophyta</taxon>
        <taxon>Embryophyta</taxon>
        <taxon>Tracheophyta</taxon>
        <taxon>Spermatophyta</taxon>
        <taxon>Magnoliopsida</taxon>
        <taxon>eudicotyledons</taxon>
        <taxon>Gunneridae</taxon>
        <taxon>Pentapetalae</taxon>
        <taxon>rosids</taxon>
        <taxon>fabids</taxon>
        <taxon>Rosales</taxon>
        <taxon>Cannabaceae</taxon>
        <taxon>Cannabis</taxon>
    </lineage>
</organism>
<feature type="compositionally biased region" description="Pro residues" evidence="1">
    <location>
        <begin position="424"/>
        <end position="435"/>
    </location>
</feature>
<accession>A0A7J6FAD3</accession>
<feature type="region of interest" description="Disordered" evidence="1">
    <location>
        <begin position="1"/>
        <end position="70"/>
    </location>
</feature>
<dbReference type="Pfam" id="PF22486">
    <property type="entry name" value="MATH_2"/>
    <property type="match status" value="4"/>
</dbReference>
<feature type="domain" description="MATH" evidence="2">
    <location>
        <begin position="107"/>
        <end position="239"/>
    </location>
</feature>
<feature type="region of interest" description="Disordered" evidence="1">
    <location>
        <begin position="397"/>
        <end position="466"/>
    </location>
</feature>
<dbReference type="SUPFAM" id="SSF49599">
    <property type="entry name" value="TRAF domain-like"/>
    <property type="match status" value="4"/>
</dbReference>
<proteinExistence type="predicted"/>
<dbReference type="EMBL" id="JAATIP010000148">
    <property type="protein sequence ID" value="KAF4366720.1"/>
    <property type="molecule type" value="Genomic_DNA"/>
</dbReference>
<feature type="domain" description="MATH" evidence="2">
    <location>
        <begin position="259"/>
        <end position="386"/>
    </location>
</feature>
<reference evidence="3 4" key="1">
    <citation type="journal article" date="2020" name="bioRxiv">
        <title>Sequence and annotation of 42 cannabis genomes reveals extensive copy number variation in cannabinoid synthesis and pathogen resistance genes.</title>
        <authorList>
            <person name="Mckernan K.J."/>
            <person name="Helbert Y."/>
            <person name="Kane L.T."/>
            <person name="Ebling H."/>
            <person name="Zhang L."/>
            <person name="Liu B."/>
            <person name="Eaton Z."/>
            <person name="Mclaughlin S."/>
            <person name="Kingan S."/>
            <person name="Baybayan P."/>
            <person name="Concepcion G."/>
            <person name="Jordan M."/>
            <person name="Riva A."/>
            <person name="Barbazuk W."/>
            <person name="Harkins T."/>
        </authorList>
    </citation>
    <scope>NUCLEOTIDE SEQUENCE [LARGE SCALE GENOMIC DNA]</scope>
    <source>
        <strain evidence="4">cv. Jamaican Lion 4</strain>
        <tissue evidence="3">Leaf</tissue>
    </source>
</reference>
<dbReference type="AlphaFoldDB" id="A0A7J6FAD3"/>
<name>A0A7J6FAD3_CANSA</name>
<evidence type="ECO:0000259" key="2">
    <source>
        <dbReference type="PROSITE" id="PS50144"/>
    </source>
</evidence>
<feature type="domain" description="MATH" evidence="2">
    <location>
        <begin position="631"/>
        <end position="759"/>
    </location>
</feature>
<dbReference type="PROSITE" id="PS50144">
    <property type="entry name" value="MATH"/>
    <property type="match status" value="4"/>
</dbReference>
<comment type="caution">
    <text evidence="3">The sequence shown here is derived from an EMBL/GenBank/DDBJ whole genome shotgun (WGS) entry which is preliminary data.</text>
</comment>
<feature type="compositionally biased region" description="Low complexity" evidence="1">
    <location>
        <begin position="444"/>
        <end position="453"/>
    </location>
</feature>